<dbReference type="InterPro" id="IPR047618">
    <property type="entry name" value="QOR-like"/>
</dbReference>
<dbReference type="InterPro" id="IPR020843">
    <property type="entry name" value="ER"/>
</dbReference>
<evidence type="ECO:0000313" key="5">
    <source>
        <dbReference type="Proteomes" id="UP000235363"/>
    </source>
</evidence>
<dbReference type="AlphaFoldDB" id="A0A2N6T1I0"/>
<evidence type="ECO:0000313" key="4">
    <source>
        <dbReference type="EMBL" id="PMC63169.1"/>
    </source>
</evidence>
<dbReference type="CDD" id="cd05286">
    <property type="entry name" value="QOR2"/>
    <property type="match status" value="1"/>
</dbReference>
<dbReference type="InterPro" id="IPR013149">
    <property type="entry name" value="ADH-like_C"/>
</dbReference>
<evidence type="ECO:0000256" key="1">
    <source>
        <dbReference type="ARBA" id="ARBA00022857"/>
    </source>
</evidence>
<evidence type="ECO:0000256" key="2">
    <source>
        <dbReference type="ARBA" id="ARBA00023002"/>
    </source>
</evidence>
<comment type="caution">
    <text evidence="4">The sequence shown here is derived from an EMBL/GenBank/DDBJ whole genome shotgun (WGS) entry which is preliminary data.</text>
</comment>
<evidence type="ECO:0000259" key="3">
    <source>
        <dbReference type="SMART" id="SM00829"/>
    </source>
</evidence>
<dbReference type="RefSeq" id="WP_102211900.1">
    <property type="nucleotide sequence ID" value="NZ_PNHF01000002.1"/>
</dbReference>
<name>A0A2N6T1I0_9CORY</name>
<dbReference type="GO" id="GO:0005829">
    <property type="term" value="C:cytosol"/>
    <property type="evidence" value="ECO:0007669"/>
    <property type="project" value="TreeGrafter"/>
</dbReference>
<dbReference type="GO" id="GO:0035925">
    <property type="term" value="F:mRNA 3'-UTR AU-rich region binding"/>
    <property type="evidence" value="ECO:0007669"/>
    <property type="project" value="TreeGrafter"/>
</dbReference>
<dbReference type="SUPFAM" id="SSF50129">
    <property type="entry name" value="GroES-like"/>
    <property type="match status" value="1"/>
</dbReference>
<keyword evidence="2" id="KW-0560">Oxidoreductase</keyword>
<reference evidence="4 5" key="1">
    <citation type="submission" date="2017-09" db="EMBL/GenBank/DDBJ databases">
        <title>Bacterial strain isolated from the female urinary microbiota.</title>
        <authorList>
            <person name="Thomas-White K."/>
            <person name="Kumar N."/>
            <person name="Forster S."/>
            <person name="Putonti C."/>
            <person name="Lawley T."/>
            <person name="Wolfe A.J."/>
        </authorList>
    </citation>
    <scope>NUCLEOTIDE SEQUENCE [LARGE SCALE GENOMIC DNA]</scope>
    <source>
        <strain evidence="4 5">UMB0908</strain>
    </source>
</reference>
<dbReference type="GO" id="GO:0003960">
    <property type="term" value="F:quinone reductase (NADPH) activity"/>
    <property type="evidence" value="ECO:0007669"/>
    <property type="project" value="InterPro"/>
</dbReference>
<dbReference type="SMART" id="SM00829">
    <property type="entry name" value="PKS_ER"/>
    <property type="match status" value="1"/>
</dbReference>
<dbReference type="PANTHER" id="PTHR48106">
    <property type="entry name" value="QUINONE OXIDOREDUCTASE PIG3-RELATED"/>
    <property type="match status" value="1"/>
</dbReference>
<dbReference type="SUPFAM" id="SSF51735">
    <property type="entry name" value="NAD(P)-binding Rossmann-fold domains"/>
    <property type="match status" value="1"/>
</dbReference>
<dbReference type="Proteomes" id="UP000235363">
    <property type="component" value="Unassembled WGS sequence"/>
</dbReference>
<protein>
    <submittedName>
        <fullName evidence="4">NADPH:quinone reductase</fullName>
    </submittedName>
</protein>
<dbReference type="Pfam" id="PF00107">
    <property type="entry name" value="ADH_zinc_N"/>
    <property type="match status" value="1"/>
</dbReference>
<keyword evidence="1" id="KW-0521">NADP</keyword>
<feature type="domain" description="Enoyl reductase (ER)" evidence="3">
    <location>
        <begin position="10"/>
        <end position="329"/>
    </location>
</feature>
<organism evidence="4 5">
    <name type="scientific">Corynebacterium xerosis</name>
    <dbReference type="NCBI Taxonomy" id="1725"/>
    <lineage>
        <taxon>Bacteria</taxon>
        <taxon>Bacillati</taxon>
        <taxon>Actinomycetota</taxon>
        <taxon>Actinomycetes</taxon>
        <taxon>Mycobacteriales</taxon>
        <taxon>Corynebacteriaceae</taxon>
        <taxon>Corynebacterium</taxon>
    </lineage>
</organism>
<dbReference type="Gene3D" id="3.40.50.720">
    <property type="entry name" value="NAD(P)-binding Rossmann-like Domain"/>
    <property type="match status" value="1"/>
</dbReference>
<dbReference type="EMBL" id="PNHF01000002">
    <property type="protein sequence ID" value="PMC63169.1"/>
    <property type="molecule type" value="Genomic_DNA"/>
</dbReference>
<dbReference type="PANTHER" id="PTHR48106:SF13">
    <property type="entry name" value="QUINONE OXIDOREDUCTASE-RELATED"/>
    <property type="match status" value="1"/>
</dbReference>
<dbReference type="GO" id="GO:0070402">
    <property type="term" value="F:NADPH binding"/>
    <property type="evidence" value="ECO:0007669"/>
    <property type="project" value="TreeGrafter"/>
</dbReference>
<dbReference type="Pfam" id="PF08240">
    <property type="entry name" value="ADH_N"/>
    <property type="match status" value="1"/>
</dbReference>
<accession>A0A2N6T1I0</accession>
<gene>
    <name evidence="4" type="ORF">CJ204_01510</name>
</gene>
<dbReference type="Gene3D" id="3.90.180.10">
    <property type="entry name" value="Medium-chain alcohol dehydrogenases, catalytic domain"/>
    <property type="match status" value="1"/>
</dbReference>
<dbReference type="InterPro" id="IPR011032">
    <property type="entry name" value="GroES-like_sf"/>
</dbReference>
<dbReference type="InterPro" id="IPR036291">
    <property type="entry name" value="NAD(P)-bd_dom_sf"/>
</dbReference>
<proteinExistence type="predicted"/>
<sequence>MRGIIIESFGGPEQLDFREDLPDPIPGDGEVLVSVGAVGVNFTDVYQREGIYPRPLPFTPGSEGAGVIRALGPGVAGGPDGWSVGDRVAWCNAPDSYAELVAVPADSLVAVPDSIPDDVAASMLLQGLTAHFLVHDVGRLSPGGTVLLTAGAGGVGLLLTQLAVAEGARVATIVSSDEKAALTRDAGAELVLRYDDDVPARIRDWTGDRGADDPGVDVVFDGVGKATFDVSLQCARVRGLVALFGAASGAVPPMDPQQLNQHGSLFLTRPHLRHFIRDRAELSHRAGEVLSRIADGTLRVRVGDRFPLDDAAGAHRALQSRATTGSLVLLP</sequence>
<dbReference type="InterPro" id="IPR013154">
    <property type="entry name" value="ADH-like_N"/>
</dbReference>